<feature type="transmembrane region" description="Helical" evidence="1">
    <location>
        <begin position="21"/>
        <end position="42"/>
    </location>
</feature>
<feature type="transmembrane region" description="Helical" evidence="1">
    <location>
        <begin position="118"/>
        <end position="137"/>
    </location>
</feature>
<feature type="transmembrane region" description="Helical" evidence="1">
    <location>
        <begin position="240"/>
        <end position="259"/>
    </location>
</feature>
<feature type="transmembrane region" description="Helical" evidence="1">
    <location>
        <begin position="62"/>
        <end position="83"/>
    </location>
</feature>
<feature type="transmembrane region" description="Helical" evidence="1">
    <location>
        <begin position="174"/>
        <end position="195"/>
    </location>
</feature>
<evidence type="ECO:0000256" key="1">
    <source>
        <dbReference type="SAM" id="Phobius"/>
    </source>
</evidence>
<proteinExistence type="predicted"/>
<keyword evidence="1" id="KW-1133">Transmembrane helix</keyword>
<dbReference type="InterPro" id="IPR051088">
    <property type="entry name" value="PTS_Sugar-EIIC/EIIB"/>
</dbReference>
<feature type="transmembrane region" description="Helical" evidence="1">
    <location>
        <begin position="294"/>
        <end position="314"/>
    </location>
</feature>
<keyword evidence="3" id="KW-1185">Reference proteome</keyword>
<reference evidence="3" key="1">
    <citation type="journal article" date="2019" name="Int. J. Syst. Evol. Microbiol.">
        <title>The Global Catalogue of Microorganisms (GCM) 10K type strain sequencing project: providing services to taxonomists for standard genome sequencing and annotation.</title>
        <authorList>
            <consortium name="The Broad Institute Genomics Platform"/>
            <consortium name="The Broad Institute Genome Sequencing Center for Infectious Disease"/>
            <person name="Wu L."/>
            <person name="Ma J."/>
        </authorList>
    </citation>
    <scope>NUCLEOTIDE SEQUENCE [LARGE SCALE GENOMIC DNA]</scope>
    <source>
        <strain evidence="3">CCM 8911</strain>
    </source>
</reference>
<evidence type="ECO:0000313" key="2">
    <source>
        <dbReference type="EMBL" id="MFD1392801.1"/>
    </source>
</evidence>
<dbReference type="PANTHER" id="PTHR33989">
    <property type="match status" value="1"/>
</dbReference>
<feature type="transmembrane region" description="Helical" evidence="1">
    <location>
        <begin position="146"/>
        <end position="168"/>
    </location>
</feature>
<dbReference type="EMBL" id="JBHTMO010000010">
    <property type="protein sequence ID" value="MFD1392801.1"/>
    <property type="molecule type" value="Genomic_DNA"/>
</dbReference>
<gene>
    <name evidence="2" type="ORF">ACFQ3L_04250</name>
</gene>
<keyword evidence="1" id="KW-0472">Membrane</keyword>
<name>A0ABW4B7V7_9LACO</name>
<sequence length="372" mass="39712">MARDLRNEGTRVLDSLRQALATLRPILIIAALTQAVHLSVIAPDGFFAQIYHLQWPRWSAALLANLTTVLWGSLALMIAGLMVTTLSHRYHALGVIAALAFMVLLTTDPTRPLEWPHLGPSALLLAVGLAPLLAWLFDQAKAEDQAAWCLTGVILLGLVLGASCRWAGNHVSWAWLTLPTPLLIPINLLLVWLGLPRLLAPLTDFAMSPAAAANLNFALLHPHAATVPYQYTAYTLFEPFGNMGGSGTLLALVIALALVNRRLPLPALLTSAVNLPLLTLLTTPVVLNVQLLAPFLLAPLASSGLAALALWLHLMPPVVYPVPPTTPGPLIAFLGTNGSWAALAISALCLLVSVAIYYPFVNRLAKGVTPHA</sequence>
<dbReference type="PANTHER" id="PTHR33989:SF4">
    <property type="entry name" value="PTS SYSTEM N,N'-DIACETYLCHITOBIOSE-SPECIFIC EIIC COMPONENT"/>
    <property type="match status" value="1"/>
</dbReference>
<dbReference type="RefSeq" id="WP_125586538.1">
    <property type="nucleotide sequence ID" value="NZ_JBHTMO010000010.1"/>
</dbReference>
<evidence type="ECO:0008006" key="4">
    <source>
        <dbReference type="Google" id="ProtNLM"/>
    </source>
</evidence>
<feature type="transmembrane region" description="Helical" evidence="1">
    <location>
        <begin position="340"/>
        <end position="360"/>
    </location>
</feature>
<organism evidence="2 3">
    <name type="scientific">Lacticaseibacillus jixianensis</name>
    <dbReference type="NCBI Taxonomy" id="2486012"/>
    <lineage>
        <taxon>Bacteria</taxon>
        <taxon>Bacillati</taxon>
        <taxon>Bacillota</taxon>
        <taxon>Bacilli</taxon>
        <taxon>Lactobacillales</taxon>
        <taxon>Lactobacillaceae</taxon>
        <taxon>Lacticaseibacillus</taxon>
    </lineage>
</organism>
<keyword evidence="1" id="KW-0812">Transmembrane</keyword>
<feature type="transmembrane region" description="Helical" evidence="1">
    <location>
        <begin position="90"/>
        <end position="106"/>
    </location>
</feature>
<comment type="caution">
    <text evidence="2">The sequence shown here is derived from an EMBL/GenBank/DDBJ whole genome shotgun (WGS) entry which is preliminary data.</text>
</comment>
<feature type="transmembrane region" description="Helical" evidence="1">
    <location>
        <begin position="265"/>
        <end position="287"/>
    </location>
</feature>
<evidence type="ECO:0000313" key="3">
    <source>
        <dbReference type="Proteomes" id="UP001597249"/>
    </source>
</evidence>
<accession>A0ABW4B7V7</accession>
<protein>
    <recommendedName>
        <fullName evidence="4">PTS sugar transporter subunit IIC</fullName>
    </recommendedName>
</protein>
<dbReference type="Proteomes" id="UP001597249">
    <property type="component" value="Unassembled WGS sequence"/>
</dbReference>